<dbReference type="Proteomes" id="UP000266183">
    <property type="component" value="Chromosome"/>
</dbReference>
<keyword evidence="1" id="KW-1133">Transmembrane helix</keyword>
<evidence type="ECO:0000313" key="2">
    <source>
        <dbReference type="EMBL" id="AYB34901.1"/>
    </source>
</evidence>
<dbReference type="KEGG" id="chk:D4L85_31885"/>
<dbReference type="AlphaFoldDB" id="A0A385SX51"/>
<keyword evidence="3" id="KW-1185">Reference proteome</keyword>
<keyword evidence="1" id="KW-0812">Transmembrane</keyword>
<evidence type="ECO:0000256" key="1">
    <source>
        <dbReference type="SAM" id="Phobius"/>
    </source>
</evidence>
<sequence length="159" mass="18522">MDSLKTAKIITVATAILFAIAFSWLWSTQVSNEAMRRELDQQKLRSEALLAEKLLGEKSAVQQEQLLAHARDTVALLTDQNTLMRRRLSEQSQNYQVLSARCDLALRNLGKARTQQKIAEANLAQEQNFLEKIREENIRLFDSLRYYQKRGRWKGYIFF</sequence>
<evidence type="ECO:0000313" key="3">
    <source>
        <dbReference type="Proteomes" id="UP000266183"/>
    </source>
</evidence>
<dbReference type="RefSeq" id="WP_119758154.1">
    <property type="nucleotide sequence ID" value="NZ_CP032382.1"/>
</dbReference>
<keyword evidence="1" id="KW-0472">Membrane</keyword>
<name>A0A385SX51_9BACT</name>
<organism evidence="2 3">
    <name type="scientific">Chryseolinea soli</name>
    <dbReference type="NCBI Taxonomy" id="2321403"/>
    <lineage>
        <taxon>Bacteria</taxon>
        <taxon>Pseudomonadati</taxon>
        <taxon>Bacteroidota</taxon>
        <taxon>Cytophagia</taxon>
        <taxon>Cytophagales</taxon>
        <taxon>Fulvivirgaceae</taxon>
        <taxon>Chryseolinea</taxon>
    </lineage>
</organism>
<proteinExistence type="predicted"/>
<dbReference type="EMBL" id="CP032382">
    <property type="protein sequence ID" value="AYB34901.1"/>
    <property type="molecule type" value="Genomic_DNA"/>
</dbReference>
<protein>
    <submittedName>
        <fullName evidence="2">Uncharacterized protein</fullName>
    </submittedName>
</protein>
<gene>
    <name evidence="2" type="ORF">D4L85_31885</name>
</gene>
<reference evidence="3" key="1">
    <citation type="submission" date="2018-09" db="EMBL/GenBank/DDBJ databases">
        <title>Chryseolinea sp. KIS68-18 isolated from soil.</title>
        <authorList>
            <person name="Weon H.-Y."/>
            <person name="Kwon S.-W."/>
            <person name="Lee S.A."/>
        </authorList>
    </citation>
    <scope>NUCLEOTIDE SEQUENCE [LARGE SCALE GENOMIC DNA]</scope>
    <source>
        <strain evidence="3">KIS68-18</strain>
    </source>
</reference>
<feature type="transmembrane region" description="Helical" evidence="1">
    <location>
        <begin position="6"/>
        <end position="27"/>
    </location>
</feature>
<accession>A0A385SX51</accession>